<accession>A0A6H5HCQ2</accession>
<organism evidence="2 3">
    <name type="scientific">Nesidiocoris tenuis</name>
    <dbReference type="NCBI Taxonomy" id="355587"/>
    <lineage>
        <taxon>Eukaryota</taxon>
        <taxon>Metazoa</taxon>
        <taxon>Ecdysozoa</taxon>
        <taxon>Arthropoda</taxon>
        <taxon>Hexapoda</taxon>
        <taxon>Insecta</taxon>
        <taxon>Pterygota</taxon>
        <taxon>Neoptera</taxon>
        <taxon>Paraneoptera</taxon>
        <taxon>Hemiptera</taxon>
        <taxon>Heteroptera</taxon>
        <taxon>Panheteroptera</taxon>
        <taxon>Cimicomorpha</taxon>
        <taxon>Miridae</taxon>
        <taxon>Dicyphina</taxon>
        <taxon>Nesidiocoris</taxon>
    </lineage>
</organism>
<feature type="non-terminal residue" evidence="2">
    <location>
        <position position="69"/>
    </location>
</feature>
<evidence type="ECO:0000313" key="2">
    <source>
        <dbReference type="EMBL" id="CAB0011153.1"/>
    </source>
</evidence>
<protein>
    <submittedName>
        <fullName evidence="2">Uncharacterized protein</fullName>
    </submittedName>
</protein>
<name>A0A6H5HCQ2_9HEMI</name>
<proteinExistence type="predicted"/>
<reference evidence="2 3" key="1">
    <citation type="submission" date="2020-02" db="EMBL/GenBank/DDBJ databases">
        <authorList>
            <person name="Ferguson B K."/>
        </authorList>
    </citation>
    <scope>NUCLEOTIDE SEQUENCE [LARGE SCALE GENOMIC DNA]</scope>
</reference>
<keyword evidence="3" id="KW-1185">Reference proteome</keyword>
<feature type="compositionally biased region" description="Basic and acidic residues" evidence="1">
    <location>
        <begin position="49"/>
        <end position="69"/>
    </location>
</feature>
<evidence type="ECO:0000256" key="1">
    <source>
        <dbReference type="SAM" id="MobiDB-lite"/>
    </source>
</evidence>
<sequence>MKILKNSLDPEQKISPCKAINAKLRAGLDSCNRMKRCSLSPYAHAPMKAAEEGHTSRDLSRCLAHESGQ</sequence>
<dbReference type="AlphaFoldDB" id="A0A6H5HCQ2"/>
<evidence type="ECO:0000313" key="3">
    <source>
        <dbReference type="Proteomes" id="UP000479000"/>
    </source>
</evidence>
<dbReference type="EMBL" id="CADCXU010023774">
    <property type="protein sequence ID" value="CAB0011153.1"/>
    <property type="molecule type" value="Genomic_DNA"/>
</dbReference>
<feature type="region of interest" description="Disordered" evidence="1">
    <location>
        <begin position="48"/>
        <end position="69"/>
    </location>
</feature>
<dbReference type="Proteomes" id="UP000479000">
    <property type="component" value="Unassembled WGS sequence"/>
</dbReference>
<gene>
    <name evidence="2" type="ORF">NTEN_LOCUS16146</name>
</gene>